<dbReference type="InterPro" id="IPR011812">
    <property type="entry name" value="Pep_trsgly"/>
</dbReference>
<keyword evidence="6 11" id="KW-0133">Cell shape</keyword>
<dbReference type="GO" id="GO:0008955">
    <property type="term" value="F:peptidoglycan glycosyltransferase activity"/>
    <property type="evidence" value="ECO:0007669"/>
    <property type="project" value="UniProtKB-UniRule"/>
</dbReference>
<dbReference type="InterPro" id="IPR001264">
    <property type="entry name" value="Glyco_trans_51"/>
</dbReference>
<dbReference type="PANTHER" id="PTHR30400">
    <property type="entry name" value="MONOFUNCTIONAL BIOSYNTHETIC PEPTIDOGLYCAN TRANSGLYCOSYLASE"/>
    <property type="match status" value="1"/>
</dbReference>
<keyword evidence="3 11" id="KW-0328">Glycosyltransferase</keyword>
<keyword evidence="15" id="KW-1185">Reference proteome</keyword>
<dbReference type="Proteomes" id="UP000653472">
    <property type="component" value="Unassembled WGS sequence"/>
</dbReference>
<feature type="compositionally biased region" description="Acidic residues" evidence="12">
    <location>
        <begin position="223"/>
        <end position="241"/>
    </location>
</feature>
<dbReference type="EC" id="2.4.99.28" evidence="11"/>
<evidence type="ECO:0000313" key="15">
    <source>
        <dbReference type="Proteomes" id="UP000653472"/>
    </source>
</evidence>
<evidence type="ECO:0000256" key="1">
    <source>
        <dbReference type="ARBA" id="ARBA00022475"/>
    </source>
</evidence>
<comment type="function">
    <text evidence="11">Peptidoglycan polymerase that catalyzes glycan chain elongation from lipid-linked precursors.</text>
</comment>
<gene>
    <name evidence="11 14" type="primary">mtgA</name>
    <name evidence="14" type="ORF">G7Y82_07850</name>
</gene>
<reference evidence="14" key="1">
    <citation type="submission" date="2020-03" db="EMBL/GenBank/DDBJ databases">
        <title>Solimonas marina sp. nov., isolated from deep seawater of the Pacific Ocean.</title>
        <authorList>
            <person name="Liu X."/>
            <person name="Lai Q."/>
            <person name="Sun F."/>
            <person name="Gai Y."/>
            <person name="Li G."/>
            <person name="Shao Z."/>
        </authorList>
    </citation>
    <scope>NUCLEOTIDE SEQUENCE</scope>
    <source>
        <strain evidence="14">C16B3</strain>
    </source>
</reference>
<dbReference type="PANTHER" id="PTHR30400:SF0">
    <property type="entry name" value="BIOSYNTHETIC PEPTIDOGLYCAN TRANSGLYCOSYLASE"/>
    <property type="match status" value="1"/>
</dbReference>
<dbReference type="GO" id="GO:0009252">
    <property type="term" value="P:peptidoglycan biosynthetic process"/>
    <property type="evidence" value="ECO:0007669"/>
    <property type="project" value="UniProtKB-UniRule"/>
</dbReference>
<evidence type="ECO:0000256" key="11">
    <source>
        <dbReference type="HAMAP-Rule" id="MF_00766"/>
    </source>
</evidence>
<dbReference type="GO" id="GO:0008360">
    <property type="term" value="P:regulation of cell shape"/>
    <property type="evidence" value="ECO:0007669"/>
    <property type="project" value="UniProtKB-KW"/>
</dbReference>
<dbReference type="GO" id="GO:0005886">
    <property type="term" value="C:plasma membrane"/>
    <property type="evidence" value="ECO:0007669"/>
    <property type="project" value="UniProtKB-SubCell"/>
</dbReference>
<evidence type="ECO:0000256" key="12">
    <source>
        <dbReference type="SAM" id="MobiDB-lite"/>
    </source>
</evidence>
<feature type="compositionally biased region" description="Pro residues" evidence="12">
    <location>
        <begin position="267"/>
        <end position="292"/>
    </location>
</feature>
<evidence type="ECO:0000256" key="10">
    <source>
        <dbReference type="ARBA" id="ARBA00023316"/>
    </source>
</evidence>
<evidence type="ECO:0000256" key="6">
    <source>
        <dbReference type="ARBA" id="ARBA00022960"/>
    </source>
</evidence>
<organism evidence="14 15">
    <name type="scientific">Solimonas marina</name>
    <dbReference type="NCBI Taxonomy" id="2714601"/>
    <lineage>
        <taxon>Bacteria</taxon>
        <taxon>Pseudomonadati</taxon>
        <taxon>Pseudomonadota</taxon>
        <taxon>Gammaproteobacteria</taxon>
        <taxon>Nevskiales</taxon>
        <taxon>Nevskiaceae</taxon>
        <taxon>Solimonas</taxon>
    </lineage>
</organism>
<evidence type="ECO:0000256" key="8">
    <source>
        <dbReference type="ARBA" id="ARBA00022989"/>
    </source>
</evidence>
<feature type="transmembrane region" description="Helical" evidence="11">
    <location>
        <begin position="12"/>
        <end position="33"/>
    </location>
</feature>
<evidence type="ECO:0000256" key="3">
    <source>
        <dbReference type="ARBA" id="ARBA00022676"/>
    </source>
</evidence>
<evidence type="ECO:0000256" key="4">
    <source>
        <dbReference type="ARBA" id="ARBA00022679"/>
    </source>
</evidence>
<feature type="compositionally biased region" description="Low complexity" evidence="12">
    <location>
        <begin position="293"/>
        <end position="304"/>
    </location>
</feature>
<evidence type="ECO:0000256" key="2">
    <source>
        <dbReference type="ARBA" id="ARBA00022519"/>
    </source>
</evidence>
<feature type="domain" description="Glycosyl transferase family 51" evidence="13">
    <location>
        <begin position="49"/>
        <end position="213"/>
    </location>
</feature>
<proteinExistence type="inferred from homology"/>
<dbReference type="EMBL" id="JAAVXB010000003">
    <property type="protein sequence ID" value="NKF22228.1"/>
    <property type="molecule type" value="Genomic_DNA"/>
</dbReference>
<accession>A0A969W916</accession>
<feature type="compositionally biased region" description="Low complexity" evidence="12">
    <location>
        <begin position="243"/>
        <end position="260"/>
    </location>
</feature>
<dbReference type="GO" id="GO:0009274">
    <property type="term" value="C:peptidoglycan-based cell wall"/>
    <property type="evidence" value="ECO:0007669"/>
    <property type="project" value="InterPro"/>
</dbReference>
<dbReference type="GO" id="GO:0071555">
    <property type="term" value="P:cell wall organization"/>
    <property type="evidence" value="ECO:0007669"/>
    <property type="project" value="UniProtKB-KW"/>
</dbReference>
<feature type="region of interest" description="Disordered" evidence="12">
    <location>
        <begin position="213"/>
        <end position="314"/>
    </location>
</feature>
<comment type="pathway">
    <text evidence="11">Cell wall biogenesis; peptidoglycan biosynthesis.</text>
</comment>
<dbReference type="RefSeq" id="WP_168147465.1">
    <property type="nucleotide sequence ID" value="NZ_JAAVXB010000003.1"/>
</dbReference>
<evidence type="ECO:0000256" key="9">
    <source>
        <dbReference type="ARBA" id="ARBA00023136"/>
    </source>
</evidence>
<keyword evidence="7 11" id="KW-0573">Peptidoglycan synthesis</keyword>
<keyword evidence="5 11" id="KW-0812">Transmembrane</keyword>
<keyword evidence="10 11" id="KW-0961">Cell wall biogenesis/degradation</keyword>
<dbReference type="NCBIfam" id="TIGR02070">
    <property type="entry name" value="mono_pep_trsgly"/>
    <property type="match status" value="1"/>
</dbReference>
<keyword evidence="9 11" id="KW-0472">Membrane</keyword>
<keyword evidence="2 11" id="KW-0997">Cell inner membrane</keyword>
<evidence type="ECO:0000259" key="13">
    <source>
        <dbReference type="Pfam" id="PF00912"/>
    </source>
</evidence>
<comment type="subcellular location">
    <subcellularLocation>
        <location evidence="11">Cell inner membrane</location>
        <topology evidence="11">Single-pass membrane protein</topology>
    </subcellularLocation>
</comment>
<comment type="similarity">
    <text evidence="11">Belongs to the glycosyltransferase 51 family.</text>
</comment>
<comment type="caution">
    <text evidence="14">The sequence shown here is derived from an EMBL/GenBank/DDBJ whole genome shotgun (WGS) entry which is preliminary data.</text>
</comment>
<dbReference type="InterPro" id="IPR023346">
    <property type="entry name" value="Lysozyme-like_dom_sf"/>
</dbReference>
<keyword evidence="1 11" id="KW-1003">Cell membrane</keyword>
<evidence type="ECO:0000256" key="5">
    <source>
        <dbReference type="ARBA" id="ARBA00022692"/>
    </source>
</evidence>
<protein>
    <recommendedName>
        <fullName evidence="11">Biosynthetic peptidoglycan transglycosylase</fullName>
        <ecNumber evidence="11">2.4.99.28</ecNumber>
    </recommendedName>
    <alternativeName>
        <fullName evidence="11">Glycan polymerase</fullName>
    </alternativeName>
    <alternativeName>
        <fullName evidence="11">Peptidoglycan glycosyltransferase MtgA</fullName>
        <shortName evidence="11">PGT</shortName>
    </alternativeName>
</protein>
<dbReference type="HAMAP" id="MF_00766">
    <property type="entry name" value="PGT_MtgA"/>
    <property type="match status" value="1"/>
</dbReference>
<keyword evidence="4 11" id="KW-0808">Transferase</keyword>
<dbReference type="Gene3D" id="1.10.3810.10">
    <property type="entry name" value="Biosynthetic peptidoglycan transglycosylase-like"/>
    <property type="match status" value="1"/>
</dbReference>
<comment type="catalytic activity">
    <reaction evidence="11">
        <text>[GlcNAc-(1-&gt;4)-Mur2Ac(oyl-L-Ala-gamma-D-Glu-L-Lys-D-Ala-D-Ala)](n)-di-trans,octa-cis-undecaprenyl diphosphate + beta-D-GlcNAc-(1-&gt;4)-Mur2Ac(oyl-L-Ala-gamma-D-Glu-L-Lys-D-Ala-D-Ala)-di-trans,octa-cis-undecaprenyl diphosphate = [GlcNAc-(1-&gt;4)-Mur2Ac(oyl-L-Ala-gamma-D-Glu-L-Lys-D-Ala-D-Ala)](n+1)-di-trans,octa-cis-undecaprenyl diphosphate + di-trans,octa-cis-undecaprenyl diphosphate + H(+)</text>
        <dbReference type="Rhea" id="RHEA:23708"/>
        <dbReference type="Rhea" id="RHEA-COMP:9602"/>
        <dbReference type="Rhea" id="RHEA-COMP:9603"/>
        <dbReference type="ChEBI" id="CHEBI:15378"/>
        <dbReference type="ChEBI" id="CHEBI:58405"/>
        <dbReference type="ChEBI" id="CHEBI:60033"/>
        <dbReference type="ChEBI" id="CHEBI:78435"/>
        <dbReference type="EC" id="2.4.99.28"/>
    </reaction>
</comment>
<sequence length="314" mass="34365">MSKRRRRGPRLLLWLVVLILAVTVLPVGLLRWIPPPITSYMLRSPVKPVQYHWVPRSKIAGTMRKAVVASEDQKFYQHHGFDIDAIEKAREHNKHSKHIRGASTISQQTAKNLFLWGGGGYFRKGVEAGYTVLLEALWSKQRILEMYLNIAEFGPGIYGVEAASQHYFHHSAATLSATEAAHLTSVLPSPRHWSVTHPGSYVQRRVNWILDQMGYGGHKPDSEPEPEIPDDLQQQIDDDENGTTASAPAAAPTPAPAAQLEPDDEPLPPPTELPPPASDSPPPAFEPPPNADSPPSSEPSNDANGDSAPPPSGP</sequence>
<evidence type="ECO:0000256" key="7">
    <source>
        <dbReference type="ARBA" id="ARBA00022984"/>
    </source>
</evidence>
<dbReference type="Pfam" id="PF00912">
    <property type="entry name" value="Transgly"/>
    <property type="match status" value="1"/>
</dbReference>
<evidence type="ECO:0000313" key="14">
    <source>
        <dbReference type="EMBL" id="NKF22228.1"/>
    </source>
</evidence>
<dbReference type="InterPro" id="IPR036950">
    <property type="entry name" value="PBP_transglycosylase"/>
</dbReference>
<dbReference type="SUPFAM" id="SSF53955">
    <property type="entry name" value="Lysozyme-like"/>
    <property type="match status" value="1"/>
</dbReference>
<keyword evidence="8 11" id="KW-1133">Transmembrane helix</keyword>
<dbReference type="GO" id="GO:0016763">
    <property type="term" value="F:pentosyltransferase activity"/>
    <property type="evidence" value="ECO:0007669"/>
    <property type="project" value="InterPro"/>
</dbReference>
<name>A0A969W916_9GAMM</name>
<dbReference type="AlphaFoldDB" id="A0A969W916"/>